<dbReference type="Proteomes" id="UP000186922">
    <property type="component" value="Unassembled WGS sequence"/>
</dbReference>
<organism evidence="2 3">
    <name type="scientific">Ramazzottius varieornatus</name>
    <name type="common">Water bear</name>
    <name type="synonym">Tardigrade</name>
    <dbReference type="NCBI Taxonomy" id="947166"/>
    <lineage>
        <taxon>Eukaryota</taxon>
        <taxon>Metazoa</taxon>
        <taxon>Ecdysozoa</taxon>
        <taxon>Tardigrada</taxon>
        <taxon>Eutardigrada</taxon>
        <taxon>Parachela</taxon>
        <taxon>Hypsibioidea</taxon>
        <taxon>Ramazzottiidae</taxon>
        <taxon>Ramazzottius</taxon>
    </lineage>
</organism>
<evidence type="ECO:0000256" key="1">
    <source>
        <dbReference type="SAM" id="MobiDB-lite"/>
    </source>
</evidence>
<evidence type="ECO:0000313" key="2">
    <source>
        <dbReference type="EMBL" id="GAU87963.1"/>
    </source>
</evidence>
<dbReference type="EMBL" id="BDGG01000001">
    <property type="protein sequence ID" value="GAU87963.1"/>
    <property type="molecule type" value="Genomic_DNA"/>
</dbReference>
<protein>
    <submittedName>
        <fullName evidence="2">Uncharacterized protein</fullName>
    </submittedName>
</protein>
<proteinExistence type="predicted"/>
<reference evidence="2 3" key="1">
    <citation type="journal article" date="2016" name="Nat. Commun.">
        <title>Extremotolerant tardigrade genome and improved radiotolerance of human cultured cells by tardigrade-unique protein.</title>
        <authorList>
            <person name="Hashimoto T."/>
            <person name="Horikawa D.D."/>
            <person name="Saito Y."/>
            <person name="Kuwahara H."/>
            <person name="Kozuka-Hata H."/>
            <person name="Shin-I T."/>
            <person name="Minakuchi Y."/>
            <person name="Ohishi K."/>
            <person name="Motoyama A."/>
            <person name="Aizu T."/>
            <person name="Enomoto A."/>
            <person name="Kondo K."/>
            <person name="Tanaka S."/>
            <person name="Hara Y."/>
            <person name="Koshikawa S."/>
            <person name="Sagara H."/>
            <person name="Miura T."/>
            <person name="Yokobori S."/>
            <person name="Miyagawa K."/>
            <person name="Suzuki Y."/>
            <person name="Kubo T."/>
            <person name="Oyama M."/>
            <person name="Kohara Y."/>
            <person name="Fujiyama A."/>
            <person name="Arakawa K."/>
            <person name="Katayama T."/>
            <person name="Toyoda A."/>
            <person name="Kunieda T."/>
        </authorList>
    </citation>
    <scope>NUCLEOTIDE SEQUENCE [LARGE SCALE GENOMIC DNA]</scope>
    <source>
        <strain evidence="2 3">YOKOZUNA-1</strain>
    </source>
</reference>
<gene>
    <name evidence="2" type="primary">RvY_00740-1</name>
    <name evidence="2" type="synonym">RvY_00740.1</name>
    <name evidence="2" type="ORF">RvY_00740</name>
</gene>
<feature type="compositionally biased region" description="Acidic residues" evidence="1">
    <location>
        <begin position="166"/>
        <end position="182"/>
    </location>
</feature>
<accession>A0A1D1UNM8</accession>
<sequence length="207" mass="23273">MRPVALSLPRLRDLFTSKAGLRYFFKDRVRDSYERQDLTCERCGGEFVQAVNESDIPVLMDPRIPRRTAQATVSPSPEEDDTYLNSLAPLRDALNDFARTLGSHGLPPVLNDRHASHSANRHALSLGFRLVREPTPTRQSTPMLSNLSSVVEEMSNDTEIMPPLTDSDDDDMPGLEPNEEQPNDLRNLFQPVRVHFQVNAPTPGQPQ</sequence>
<dbReference type="AlphaFoldDB" id="A0A1D1UNM8"/>
<name>A0A1D1UNM8_RAMVA</name>
<evidence type="ECO:0000313" key="3">
    <source>
        <dbReference type="Proteomes" id="UP000186922"/>
    </source>
</evidence>
<comment type="caution">
    <text evidence="2">The sequence shown here is derived from an EMBL/GenBank/DDBJ whole genome shotgun (WGS) entry which is preliminary data.</text>
</comment>
<keyword evidence="3" id="KW-1185">Reference proteome</keyword>
<feature type="region of interest" description="Disordered" evidence="1">
    <location>
        <begin position="159"/>
        <end position="189"/>
    </location>
</feature>